<dbReference type="InterPro" id="IPR046357">
    <property type="entry name" value="PPIase_dom_sf"/>
</dbReference>
<feature type="chain" id="PRO_5031058434" description="peptidylprolyl isomerase" evidence="2">
    <location>
        <begin position="19"/>
        <end position="242"/>
    </location>
</feature>
<evidence type="ECO:0000259" key="3">
    <source>
        <dbReference type="PROSITE" id="PS50059"/>
    </source>
</evidence>
<sequence length="242" mass="26006">MMMNLVSLLALLFSSSLAFVGPSQIGQKCRVLSLRSTESEDEITKESKTPRVKAGQYDVSKLVNRQEGAGFNQFDPLLTTTRFVSRRFGILGGLAIFVGLAAIEGKEIFGAFTQQAPQAGSDDIISLPSGLKYQDILVSKQGNSPIPGYVIGLQAVVKVGSDSDSKVIYDTKDDKPIAFKYGARPFQNVLCEGVEQGIKGMKPGGKRRIFVPASLAPPGVDLPPGVPLVYDVELTEVLSGYF</sequence>
<accession>A0A7S3K5U3</accession>
<dbReference type="GO" id="GO:0003755">
    <property type="term" value="F:peptidyl-prolyl cis-trans isomerase activity"/>
    <property type="evidence" value="ECO:0007669"/>
    <property type="project" value="UniProtKB-KW"/>
</dbReference>
<organism evidence="4">
    <name type="scientific">Aureoumbra lagunensis</name>
    <dbReference type="NCBI Taxonomy" id="44058"/>
    <lineage>
        <taxon>Eukaryota</taxon>
        <taxon>Sar</taxon>
        <taxon>Stramenopiles</taxon>
        <taxon>Ochrophyta</taxon>
        <taxon>Pelagophyceae</taxon>
        <taxon>Pelagomonadales</taxon>
        <taxon>Aureoumbra</taxon>
    </lineage>
</organism>
<proteinExistence type="predicted"/>
<gene>
    <name evidence="4" type="ORF">ALAG00032_LOCUS14295</name>
</gene>
<dbReference type="Gene3D" id="3.10.50.40">
    <property type="match status" value="1"/>
</dbReference>
<dbReference type="InterPro" id="IPR053111">
    <property type="entry name" value="Chloro_FKBP-type_PPIase"/>
</dbReference>
<dbReference type="InterPro" id="IPR001179">
    <property type="entry name" value="PPIase_FKBP_dom"/>
</dbReference>
<dbReference type="EC" id="5.2.1.8" evidence="1"/>
<dbReference type="AlphaFoldDB" id="A0A7S3K5U3"/>
<dbReference type="PANTHER" id="PTHR47598:SF1">
    <property type="entry name" value="PEPTIDYL-PROLYL CIS-TRANS ISOMERASE FKBP17-2, CHLOROPLASTIC"/>
    <property type="match status" value="1"/>
</dbReference>
<keyword evidence="1" id="KW-0697">Rotamase</keyword>
<dbReference type="EMBL" id="HBIJ01021974">
    <property type="protein sequence ID" value="CAE0373494.1"/>
    <property type="molecule type" value="Transcribed_RNA"/>
</dbReference>
<dbReference type="GO" id="GO:0009507">
    <property type="term" value="C:chloroplast"/>
    <property type="evidence" value="ECO:0007669"/>
    <property type="project" value="TreeGrafter"/>
</dbReference>
<dbReference type="Pfam" id="PF00254">
    <property type="entry name" value="FKBP_C"/>
    <property type="match status" value="1"/>
</dbReference>
<feature type="domain" description="PPIase FKBP-type" evidence="3">
    <location>
        <begin position="142"/>
        <end position="238"/>
    </location>
</feature>
<keyword evidence="2" id="KW-0732">Signal</keyword>
<dbReference type="PROSITE" id="PS50059">
    <property type="entry name" value="FKBP_PPIASE"/>
    <property type="match status" value="1"/>
</dbReference>
<evidence type="ECO:0000256" key="2">
    <source>
        <dbReference type="SAM" id="SignalP"/>
    </source>
</evidence>
<name>A0A7S3K5U3_9STRA</name>
<keyword evidence="1" id="KW-0413">Isomerase</keyword>
<dbReference type="PANTHER" id="PTHR47598">
    <property type="entry name" value="PEPTIDYL-PROLYL CIS-TRANS ISOMERASE FKBP17-2, CHLOROPLASTIC"/>
    <property type="match status" value="1"/>
</dbReference>
<dbReference type="SUPFAM" id="SSF54534">
    <property type="entry name" value="FKBP-like"/>
    <property type="match status" value="1"/>
</dbReference>
<comment type="catalytic activity">
    <reaction evidence="1">
        <text>[protein]-peptidylproline (omega=180) = [protein]-peptidylproline (omega=0)</text>
        <dbReference type="Rhea" id="RHEA:16237"/>
        <dbReference type="Rhea" id="RHEA-COMP:10747"/>
        <dbReference type="Rhea" id="RHEA-COMP:10748"/>
        <dbReference type="ChEBI" id="CHEBI:83833"/>
        <dbReference type="ChEBI" id="CHEBI:83834"/>
        <dbReference type="EC" id="5.2.1.8"/>
    </reaction>
</comment>
<reference evidence="4" key="1">
    <citation type="submission" date="2021-01" db="EMBL/GenBank/DDBJ databases">
        <authorList>
            <person name="Corre E."/>
            <person name="Pelletier E."/>
            <person name="Niang G."/>
            <person name="Scheremetjew M."/>
            <person name="Finn R."/>
            <person name="Kale V."/>
            <person name="Holt S."/>
            <person name="Cochrane G."/>
            <person name="Meng A."/>
            <person name="Brown T."/>
            <person name="Cohen L."/>
        </authorList>
    </citation>
    <scope>NUCLEOTIDE SEQUENCE</scope>
    <source>
        <strain evidence="4">CCMP1510</strain>
    </source>
</reference>
<evidence type="ECO:0000256" key="1">
    <source>
        <dbReference type="PROSITE-ProRule" id="PRU00277"/>
    </source>
</evidence>
<protein>
    <recommendedName>
        <fullName evidence="1">peptidylprolyl isomerase</fullName>
        <ecNumber evidence="1">5.2.1.8</ecNumber>
    </recommendedName>
</protein>
<evidence type="ECO:0000313" key="4">
    <source>
        <dbReference type="EMBL" id="CAE0373494.1"/>
    </source>
</evidence>
<feature type="signal peptide" evidence="2">
    <location>
        <begin position="1"/>
        <end position="18"/>
    </location>
</feature>